<dbReference type="InterPro" id="IPR027417">
    <property type="entry name" value="P-loop_NTPase"/>
</dbReference>
<dbReference type="Pfam" id="PF00271">
    <property type="entry name" value="Helicase_C"/>
    <property type="match status" value="1"/>
</dbReference>
<dbReference type="PANTHER" id="PTHR12131:SF1">
    <property type="entry name" value="ATP-DEPENDENT RNA HELICASE SUPV3L1, MITOCHONDRIAL-RELATED"/>
    <property type="match status" value="1"/>
</dbReference>
<dbReference type="Gene3D" id="1.20.58.1080">
    <property type="match status" value="1"/>
</dbReference>
<accession>A0AA38H2M4</accession>
<dbReference type="FunFam" id="3.40.50.300:FF:000957">
    <property type="entry name" value="ATP-dependent RNA helicase SUV3L, mitochondrial"/>
    <property type="match status" value="1"/>
</dbReference>
<proteinExistence type="predicted"/>
<keyword evidence="2" id="KW-0378">Hydrolase</keyword>
<dbReference type="SMART" id="SM00490">
    <property type="entry name" value="HELICc"/>
    <property type="match status" value="1"/>
</dbReference>
<feature type="compositionally biased region" description="Basic and acidic residues" evidence="5">
    <location>
        <begin position="831"/>
        <end position="857"/>
    </location>
</feature>
<dbReference type="GO" id="GO:0045025">
    <property type="term" value="C:mitochondrial degradosome"/>
    <property type="evidence" value="ECO:0007669"/>
    <property type="project" value="TreeGrafter"/>
</dbReference>
<feature type="domain" description="Helicase C-terminal" evidence="6">
    <location>
        <begin position="418"/>
        <end position="581"/>
    </location>
</feature>
<evidence type="ECO:0000259" key="6">
    <source>
        <dbReference type="PROSITE" id="PS51194"/>
    </source>
</evidence>
<name>A0AA38H2M4_9TREE</name>
<keyword evidence="1" id="KW-0547">Nucleotide-binding</keyword>
<dbReference type="Pfam" id="PF12513">
    <property type="entry name" value="SUV3_C"/>
    <property type="match status" value="1"/>
</dbReference>
<dbReference type="Proteomes" id="UP001164286">
    <property type="component" value="Unassembled WGS sequence"/>
</dbReference>
<evidence type="ECO:0000313" key="8">
    <source>
        <dbReference type="Proteomes" id="UP001164286"/>
    </source>
</evidence>
<dbReference type="CDD" id="cd18805">
    <property type="entry name" value="SF2_C_suv3"/>
    <property type="match status" value="1"/>
</dbReference>
<dbReference type="GO" id="GO:0004386">
    <property type="term" value="F:helicase activity"/>
    <property type="evidence" value="ECO:0007669"/>
    <property type="project" value="UniProtKB-KW"/>
</dbReference>
<dbReference type="AlphaFoldDB" id="A0AA38H2M4"/>
<dbReference type="InterPro" id="IPR001650">
    <property type="entry name" value="Helicase_C-like"/>
</dbReference>
<dbReference type="Gene3D" id="3.40.50.300">
    <property type="entry name" value="P-loop containing nucleotide triphosphate hydrolases"/>
    <property type="match status" value="2"/>
</dbReference>
<feature type="region of interest" description="Disordered" evidence="5">
    <location>
        <begin position="809"/>
        <end position="885"/>
    </location>
</feature>
<feature type="compositionally biased region" description="Gly residues" evidence="5">
    <location>
        <begin position="83"/>
        <end position="97"/>
    </location>
</feature>
<dbReference type="PANTHER" id="PTHR12131">
    <property type="entry name" value="ATP-DEPENDENT RNA AND DNA HELICASE"/>
    <property type="match status" value="1"/>
</dbReference>
<dbReference type="GO" id="GO:0016787">
    <property type="term" value="F:hydrolase activity"/>
    <property type="evidence" value="ECO:0007669"/>
    <property type="project" value="UniProtKB-KW"/>
</dbReference>
<dbReference type="InterPro" id="IPR050699">
    <property type="entry name" value="RNA-DNA_Helicase"/>
</dbReference>
<dbReference type="PROSITE" id="PS51194">
    <property type="entry name" value="HELICASE_CTER"/>
    <property type="match status" value="1"/>
</dbReference>
<dbReference type="Pfam" id="PF22527">
    <property type="entry name" value="DEXQc_Suv3"/>
    <property type="match status" value="1"/>
</dbReference>
<dbReference type="Gene3D" id="1.20.272.40">
    <property type="match status" value="1"/>
</dbReference>
<evidence type="ECO:0000313" key="7">
    <source>
        <dbReference type="EMBL" id="KAI9631819.1"/>
    </source>
</evidence>
<dbReference type="InterPro" id="IPR055206">
    <property type="entry name" value="DEXQc_SUV3"/>
</dbReference>
<dbReference type="SUPFAM" id="SSF52540">
    <property type="entry name" value="P-loop containing nucleoside triphosphate hydrolases"/>
    <property type="match status" value="1"/>
</dbReference>
<organism evidence="7 8">
    <name type="scientific">Dioszegia hungarica</name>
    <dbReference type="NCBI Taxonomy" id="4972"/>
    <lineage>
        <taxon>Eukaryota</taxon>
        <taxon>Fungi</taxon>
        <taxon>Dikarya</taxon>
        <taxon>Basidiomycota</taxon>
        <taxon>Agaricomycotina</taxon>
        <taxon>Tremellomycetes</taxon>
        <taxon>Tremellales</taxon>
        <taxon>Bulleribasidiaceae</taxon>
        <taxon>Dioszegia</taxon>
    </lineage>
</organism>
<evidence type="ECO:0000256" key="3">
    <source>
        <dbReference type="ARBA" id="ARBA00022806"/>
    </source>
</evidence>
<feature type="region of interest" description="Disordered" evidence="5">
    <location>
        <begin position="36"/>
        <end position="102"/>
    </location>
</feature>
<dbReference type="GO" id="GO:0005524">
    <property type="term" value="F:ATP binding"/>
    <property type="evidence" value="ECO:0007669"/>
    <property type="project" value="UniProtKB-KW"/>
</dbReference>
<dbReference type="GO" id="GO:0000965">
    <property type="term" value="P:mitochondrial RNA 3'-end processing"/>
    <property type="evidence" value="ECO:0007669"/>
    <property type="project" value="TreeGrafter"/>
</dbReference>
<evidence type="ECO:0000256" key="1">
    <source>
        <dbReference type="ARBA" id="ARBA00022741"/>
    </source>
</evidence>
<feature type="compositionally biased region" description="Polar residues" evidence="5">
    <location>
        <begin position="62"/>
        <end position="74"/>
    </location>
</feature>
<evidence type="ECO:0000256" key="2">
    <source>
        <dbReference type="ARBA" id="ARBA00022801"/>
    </source>
</evidence>
<reference evidence="7" key="1">
    <citation type="journal article" date="2022" name="G3 (Bethesda)">
        <title>High quality genome of the basidiomycete yeast Dioszegia hungarica PDD-24b-2 isolated from cloud water.</title>
        <authorList>
            <person name="Jarrige D."/>
            <person name="Haridas S."/>
            <person name="Bleykasten-Grosshans C."/>
            <person name="Joly M."/>
            <person name="Nadalig T."/>
            <person name="Sancelme M."/>
            <person name="Vuilleumier S."/>
            <person name="Grigoriev I.V."/>
            <person name="Amato P."/>
            <person name="Bringel F."/>
        </authorList>
    </citation>
    <scope>NUCLEOTIDE SEQUENCE</scope>
    <source>
        <strain evidence="7">PDD-24b-2</strain>
    </source>
</reference>
<dbReference type="EMBL" id="JAKWFO010000016">
    <property type="protein sequence ID" value="KAI9631819.1"/>
    <property type="molecule type" value="Genomic_DNA"/>
</dbReference>
<keyword evidence="3 7" id="KW-0347">Helicase</keyword>
<keyword evidence="4" id="KW-0067">ATP-binding</keyword>
<evidence type="ECO:0000256" key="4">
    <source>
        <dbReference type="ARBA" id="ARBA00022840"/>
    </source>
</evidence>
<dbReference type="GeneID" id="77730772"/>
<evidence type="ECO:0000256" key="5">
    <source>
        <dbReference type="SAM" id="MobiDB-lite"/>
    </source>
</evidence>
<gene>
    <name evidence="7" type="ORF">MKK02DRAFT_41449</name>
</gene>
<protein>
    <submittedName>
        <fullName evidence="7">RNA helicase like protein</fullName>
    </submittedName>
</protein>
<sequence length="885" mass="94441">MSIAATARGGIALAKTTSSRGICTICYAQHRAVPSSSRVTLSIPHPSRPFSSTGPALRLPPTSKSGSVGATRQPISFKRGGHPAAGGGRGGRAGGRAGFTPPRLSPQDYTVQPPPGALAVSKALLGRISEWVVSDRTASRLSAYGLTPAQTRSALGEWHNIVQRELVRCRTDEDAFSALTAGGWDIPRLSDGLATEDWVPVFESSLHRHFLSYLVSHPSPSPSSIPASTIAHLTSILSTTDLTRLAYTGQNIGARSLQRHFHLHVGPTNSGKTYSALKALALAPTGVYAGPLRLLAHEVWERLNLGTVGGLDGVGRACNLLTGEERRIVSDDAGLVSCTVEMLPSCAPSGDPFDVVVIDEIQMMGDTQRGGSWTAAVLGVKAKEVHLCGDDTTVNLLSSLLPGLGDKMTIHRYDRLTPLEVAQESLEGDWSRVQPGDCIVTFSRTNIFAVKKMVEELAGRKCAVVYGALPPETRAEQAREFNEGRAEVLVASDAVGMGLNLKIKRMIFESLHKYNGKMEIPLPLTSVKQIAGRAGRFGMHKSVPALDADLSLSADTTSTTSIAPVTSSSPGGSVTTLHAIDLPILTRLLPLPLPPLPRATLDTPFETLAALSSLLPPSTTYASLLDHTSLLLLPPPHTTLGSPSHKYPLADVVEEHRDRLTLAEMETLCFSPVSVRDPIALGIFEKVVAAYADAGCVGVHETFEPSGLVGMLEVCEEALAALPPTIDPSSTSTAGGNGKQRRPFVPPVLINSIPRLETLHKSLVFYIWLSFRFPIAFPDQPIAQAIKFRTERVLEECLERLPGLKKRASASVSASASAGGAVGSKKVSRKGKVERPAPAEREKGKRVEYQSKEEGDRRRRRETWGGVGLVRSANANANAGQRAEA</sequence>
<comment type="caution">
    <text evidence="7">The sequence shown here is derived from an EMBL/GenBank/DDBJ whole genome shotgun (WGS) entry which is preliminary data.</text>
</comment>
<dbReference type="RefSeq" id="XP_052941596.1">
    <property type="nucleotide sequence ID" value="XM_053091567.1"/>
</dbReference>
<keyword evidence="8" id="KW-1185">Reference proteome</keyword>
<feature type="compositionally biased region" description="Low complexity" evidence="5">
    <location>
        <begin position="809"/>
        <end position="825"/>
    </location>
</feature>
<dbReference type="InterPro" id="IPR022192">
    <property type="entry name" value="SUV3_C"/>
</dbReference>